<gene>
    <name evidence="2" type="ORF">CALCODRAFT_559032</name>
</gene>
<dbReference type="Gene3D" id="2.130.10.10">
    <property type="entry name" value="YVTN repeat-like/Quinoprotein amine dehydrogenase"/>
    <property type="match status" value="1"/>
</dbReference>
<sequence>MATSTSANSNAGPTVSLLSTCTPYPLPPTLCRIPTSFTRAFSSPSFLSLSPPVPFDFLGAEETLKVEYVQSVLLPKEEASLERGHWVSEESFAMPGHSITGANDNTARIYSEGLAFFNEPAEYGLGEGSVAARSSYGRSVHLHYIPITGEPSLLTALYTSLAQVSSIAVNTHGSRLVTATWDGLVGLFNTALPSSHELPAEEDAEGSHKKRHKLAPSATDGEE</sequence>
<name>A0A165CCU4_9BASI</name>
<accession>A0A165CCU4</accession>
<dbReference type="STRING" id="1353952.A0A165CCU4"/>
<evidence type="ECO:0000256" key="1">
    <source>
        <dbReference type="SAM" id="MobiDB-lite"/>
    </source>
</evidence>
<keyword evidence="3" id="KW-1185">Reference proteome</keyword>
<proteinExistence type="predicted"/>
<feature type="non-terminal residue" evidence="2">
    <location>
        <position position="223"/>
    </location>
</feature>
<feature type="region of interest" description="Disordered" evidence="1">
    <location>
        <begin position="196"/>
        <end position="223"/>
    </location>
</feature>
<dbReference type="EMBL" id="KV424158">
    <property type="protein sequence ID" value="KZT50595.1"/>
    <property type="molecule type" value="Genomic_DNA"/>
</dbReference>
<dbReference type="InParanoid" id="A0A165CCU4"/>
<evidence type="ECO:0000313" key="3">
    <source>
        <dbReference type="Proteomes" id="UP000076842"/>
    </source>
</evidence>
<dbReference type="Proteomes" id="UP000076842">
    <property type="component" value="Unassembled WGS sequence"/>
</dbReference>
<dbReference type="InterPro" id="IPR015943">
    <property type="entry name" value="WD40/YVTN_repeat-like_dom_sf"/>
</dbReference>
<reference evidence="2 3" key="1">
    <citation type="journal article" date="2016" name="Mol. Biol. Evol.">
        <title>Comparative Genomics of Early-Diverging Mushroom-Forming Fungi Provides Insights into the Origins of Lignocellulose Decay Capabilities.</title>
        <authorList>
            <person name="Nagy L.G."/>
            <person name="Riley R."/>
            <person name="Tritt A."/>
            <person name="Adam C."/>
            <person name="Daum C."/>
            <person name="Floudas D."/>
            <person name="Sun H."/>
            <person name="Yadav J.S."/>
            <person name="Pangilinan J."/>
            <person name="Larsson K.H."/>
            <person name="Matsuura K."/>
            <person name="Barry K."/>
            <person name="Labutti K."/>
            <person name="Kuo R."/>
            <person name="Ohm R.A."/>
            <person name="Bhattacharya S.S."/>
            <person name="Shirouzu T."/>
            <person name="Yoshinaga Y."/>
            <person name="Martin F.M."/>
            <person name="Grigoriev I.V."/>
            <person name="Hibbett D.S."/>
        </authorList>
    </citation>
    <scope>NUCLEOTIDE SEQUENCE [LARGE SCALE GENOMIC DNA]</scope>
    <source>
        <strain evidence="2 3">HHB12733</strain>
    </source>
</reference>
<evidence type="ECO:0000313" key="2">
    <source>
        <dbReference type="EMBL" id="KZT50595.1"/>
    </source>
</evidence>
<protein>
    <submittedName>
        <fullName evidence="2">Uncharacterized protein</fullName>
    </submittedName>
</protein>
<dbReference type="AlphaFoldDB" id="A0A165CCU4"/>
<organism evidence="2 3">
    <name type="scientific">Calocera cornea HHB12733</name>
    <dbReference type="NCBI Taxonomy" id="1353952"/>
    <lineage>
        <taxon>Eukaryota</taxon>
        <taxon>Fungi</taxon>
        <taxon>Dikarya</taxon>
        <taxon>Basidiomycota</taxon>
        <taxon>Agaricomycotina</taxon>
        <taxon>Dacrymycetes</taxon>
        <taxon>Dacrymycetales</taxon>
        <taxon>Dacrymycetaceae</taxon>
        <taxon>Calocera</taxon>
    </lineage>
</organism>
<dbReference type="OrthoDB" id="10251381at2759"/>